<feature type="non-terminal residue" evidence="2">
    <location>
        <position position="1"/>
    </location>
</feature>
<keyword evidence="1" id="KW-0732">Signal</keyword>
<dbReference type="EMBL" id="GDJX01001107">
    <property type="protein sequence ID" value="JAT66829.1"/>
    <property type="molecule type" value="Transcribed_RNA"/>
</dbReference>
<keyword evidence="2" id="KW-0689">Ribosomal protein</keyword>
<protein>
    <submittedName>
        <fullName evidence="2">50S ribosomal protein L14</fullName>
    </submittedName>
</protein>
<accession>A0A1D1ZJ27</accession>
<keyword evidence="2" id="KW-0687">Ribonucleoprotein</keyword>
<evidence type="ECO:0000256" key="1">
    <source>
        <dbReference type="SAM" id="SignalP"/>
    </source>
</evidence>
<sequence>FLLTVSFFFFSHLLSCSLQTMSVQVAGCERSAVQVLALIEKAVRGKKDQQVVQVDFPNGELKSEDVREKIHLWYNAEVMNLDRLFIKFDGGNKELIHRKISDACEAYNRNWFSASNVICMVGNNEWLPDVGAWHPWPSYAERSKPIKNFCIPPDLWIEVFYNRDPDRENALQKVDSVQHDLDGILVIEFVGIALPDATGPYQANPNPGAVSRLATATGQSARPYLAPYLIHWRLNYTPEYYNITWNRHIVLRSGFTIDFNIILDVISHV</sequence>
<reference evidence="2" key="1">
    <citation type="submission" date="2015-07" db="EMBL/GenBank/DDBJ databases">
        <title>Transcriptome Assembly of Anthurium amnicola.</title>
        <authorList>
            <person name="Suzuki J."/>
        </authorList>
    </citation>
    <scope>NUCLEOTIDE SEQUENCE</scope>
</reference>
<feature type="chain" id="PRO_5008901041" evidence="1">
    <location>
        <begin position="19"/>
        <end position="269"/>
    </location>
</feature>
<feature type="signal peptide" evidence="1">
    <location>
        <begin position="1"/>
        <end position="18"/>
    </location>
</feature>
<organism evidence="2">
    <name type="scientific">Anthurium amnicola</name>
    <dbReference type="NCBI Taxonomy" id="1678845"/>
    <lineage>
        <taxon>Eukaryota</taxon>
        <taxon>Viridiplantae</taxon>
        <taxon>Streptophyta</taxon>
        <taxon>Embryophyta</taxon>
        <taxon>Tracheophyta</taxon>
        <taxon>Spermatophyta</taxon>
        <taxon>Magnoliopsida</taxon>
        <taxon>Liliopsida</taxon>
        <taxon>Araceae</taxon>
        <taxon>Pothoideae</taxon>
        <taxon>Potheae</taxon>
        <taxon>Anthurium</taxon>
    </lineage>
</organism>
<proteinExistence type="predicted"/>
<gene>
    <name evidence="2" type="primary">rplN_1</name>
    <name evidence="2" type="ORF">g.12970</name>
</gene>
<dbReference type="GO" id="GO:0005840">
    <property type="term" value="C:ribosome"/>
    <property type="evidence" value="ECO:0007669"/>
    <property type="project" value="UniProtKB-KW"/>
</dbReference>
<evidence type="ECO:0000313" key="2">
    <source>
        <dbReference type="EMBL" id="JAT66829.1"/>
    </source>
</evidence>
<dbReference type="AlphaFoldDB" id="A0A1D1ZJ27"/>
<name>A0A1D1ZJ27_9ARAE</name>